<comment type="caution">
    <text evidence="12">Lacks conserved residue(s) required for the propagation of feature annotation.</text>
</comment>
<dbReference type="GO" id="GO:0016787">
    <property type="term" value="F:hydrolase activity"/>
    <property type="evidence" value="ECO:0007669"/>
    <property type="project" value="UniProtKB-KW"/>
</dbReference>
<evidence type="ECO:0000256" key="2">
    <source>
        <dbReference type="ARBA" id="ARBA00008936"/>
    </source>
</evidence>
<dbReference type="PANTHER" id="PTHR43607:SF1">
    <property type="entry name" value="H(+)-TRANSPORTING TWO-SECTOR ATPASE"/>
    <property type="match status" value="1"/>
</dbReference>
<dbReference type="InterPro" id="IPR023366">
    <property type="entry name" value="ATP_synth_asu-like_sf"/>
</dbReference>
<dbReference type="Pfam" id="PF02874">
    <property type="entry name" value="ATP-synt_ab_N"/>
    <property type="match status" value="1"/>
</dbReference>
<dbReference type="HOGENOM" id="CLU_008162_0_0_2"/>
<dbReference type="STRING" id="263820.PTO0490"/>
<dbReference type="FunFam" id="1.10.1140.10:FF:000002">
    <property type="entry name" value="V-type proton ATPase catalytic subunit A"/>
    <property type="match status" value="1"/>
</dbReference>
<reference evidence="15 16" key="1">
    <citation type="journal article" date="2004" name="Proc. Natl. Acad. Sci. U.S.A.">
        <title>Genome sequence of Picrophilus torridus and its implications for life around pH 0.</title>
        <authorList>
            <person name="Futterer O."/>
            <person name="Angelov A."/>
            <person name="Liesegang H."/>
            <person name="Gottschalk G."/>
            <person name="Schleper C."/>
            <person name="Schepers B."/>
            <person name="Dock C."/>
            <person name="Antranikian G."/>
            <person name="Liebl W."/>
        </authorList>
    </citation>
    <scope>NUCLEOTIDE SEQUENCE [LARGE SCALE GENOMIC DNA]</scope>
    <source>
        <strain evidence="16">ATCC 700027 / DSM 9790 / JCM 10055 / NBRC 100828</strain>
    </source>
</reference>
<dbReference type="Gene3D" id="2.170.16.10">
    <property type="entry name" value="Hedgehog/Intein (Hint) domain"/>
    <property type="match status" value="1"/>
</dbReference>
<evidence type="ECO:0000256" key="8">
    <source>
        <dbReference type="ARBA" id="ARBA00022967"/>
    </source>
</evidence>
<dbReference type="SUPFAM" id="SSF50615">
    <property type="entry name" value="N-terminal domain of alpha and beta subunits of F1 ATP synthase"/>
    <property type="match status" value="1"/>
</dbReference>
<dbReference type="PROSITE" id="PS50818">
    <property type="entry name" value="INTEIN_C_TER"/>
    <property type="match status" value="1"/>
</dbReference>
<dbReference type="InterPro" id="IPR027417">
    <property type="entry name" value="P-loop_NTPase"/>
</dbReference>
<evidence type="ECO:0000313" key="15">
    <source>
        <dbReference type="EMBL" id="AAT43075.1"/>
    </source>
</evidence>
<dbReference type="PANTHER" id="PTHR43607">
    <property type="entry name" value="V-TYPE PROTON ATPASE CATALYTIC SUBUNIT A"/>
    <property type="match status" value="1"/>
</dbReference>
<dbReference type="Gene3D" id="1.10.1140.10">
    <property type="entry name" value="Bovine Mitochondrial F1-atpase, Atp Synthase Beta Chain, Chain D, domain 3"/>
    <property type="match status" value="1"/>
</dbReference>
<dbReference type="EMBL" id="AE017261">
    <property type="protein sequence ID" value="AAT43075.1"/>
    <property type="molecule type" value="Genomic_DNA"/>
</dbReference>
<name>Q6L1S7_PICTO</name>
<dbReference type="InterPro" id="IPR022878">
    <property type="entry name" value="V-ATPase_asu"/>
</dbReference>
<dbReference type="HAMAP" id="MF_00309">
    <property type="entry name" value="ATP_synth_A_arch"/>
    <property type="match status" value="1"/>
</dbReference>
<dbReference type="GO" id="GO:0016539">
    <property type="term" value="P:intein-mediated protein splicing"/>
    <property type="evidence" value="ECO:0007669"/>
    <property type="project" value="InterPro"/>
</dbReference>
<dbReference type="SMART" id="SM00306">
    <property type="entry name" value="HintN"/>
    <property type="match status" value="1"/>
</dbReference>
<proteinExistence type="inferred from homology"/>
<evidence type="ECO:0000256" key="9">
    <source>
        <dbReference type="ARBA" id="ARBA00023065"/>
    </source>
</evidence>
<dbReference type="GO" id="GO:0046961">
    <property type="term" value="F:proton-transporting ATPase activity, rotational mechanism"/>
    <property type="evidence" value="ECO:0007669"/>
    <property type="project" value="InterPro"/>
</dbReference>
<dbReference type="SUPFAM" id="SSF52540">
    <property type="entry name" value="P-loop containing nucleoside triphosphate hydrolases"/>
    <property type="match status" value="2"/>
</dbReference>
<dbReference type="CDD" id="cd00081">
    <property type="entry name" value="Hint"/>
    <property type="match status" value="1"/>
</dbReference>
<comment type="similarity">
    <text evidence="2 12">Belongs to the ATPase alpha/beta chains family.</text>
</comment>
<evidence type="ECO:0000256" key="5">
    <source>
        <dbReference type="ARBA" id="ARBA00022741"/>
    </source>
</evidence>
<evidence type="ECO:0000256" key="12">
    <source>
        <dbReference type="HAMAP-Rule" id="MF_00309"/>
    </source>
</evidence>
<evidence type="ECO:0000256" key="10">
    <source>
        <dbReference type="ARBA" id="ARBA00023136"/>
    </source>
</evidence>
<dbReference type="InParanoid" id="Q6L1S7"/>
<evidence type="ECO:0000256" key="11">
    <source>
        <dbReference type="ARBA" id="ARBA00023310"/>
    </source>
</evidence>
<keyword evidence="11 12" id="KW-0066">ATP synthesis</keyword>
<evidence type="ECO:0000256" key="1">
    <source>
        <dbReference type="ARBA" id="ARBA00004184"/>
    </source>
</evidence>
<evidence type="ECO:0000313" key="16">
    <source>
        <dbReference type="Proteomes" id="UP000000438"/>
    </source>
</evidence>
<evidence type="ECO:0000256" key="4">
    <source>
        <dbReference type="ARBA" id="ARBA00022475"/>
    </source>
</evidence>
<dbReference type="InterPro" id="IPR024034">
    <property type="entry name" value="ATPase_F1/V1_b/a_C"/>
</dbReference>
<feature type="domain" description="Hint" evidence="14">
    <location>
        <begin position="235"/>
        <end position="352"/>
    </location>
</feature>
<dbReference type="InterPro" id="IPR000194">
    <property type="entry name" value="ATPase_F1/V1/A1_a/bsu_nucl-bd"/>
</dbReference>
<dbReference type="CDD" id="cd18119">
    <property type="entry name" value="ATP-synt_V_A-type_alpha_N"/>
    <property type="match status" value="1"/>
</dbReference>
<dbReference type="AlphaFoldDB" id="Q6L1S7"/>
<dbReference type="InterPro" id="IPR003587">
    <property type="entry name" value="Hint_dom_N"/>
</dbReference>
<evidence type="ECO:0000259" key="14">
    <source>
        <dbReference type="SMART" id="SM00306"/>
    </source>
</evidence>
<evidence type="ECO:0000259" key="13">
    <source>
        <dbReference type="SMART" id="SM00305"/>
    </source>
</evidence>
<dbReference type="PROSITE" id="PS00152">
    <property type="entry name" value="ATPASE_ALPHA_BETA"/>
    <property type="match status" value="1"/>
</dbReference>
<dbReference type="InterPro" id="IPR036844">
    <property type="entry name" value="Hint_dom_sf"/>
</dbReference>
<dbReference type="GO" id="GO:0012505">
    <property type="term" value="C:endomembrane system"/>
    <property type="evidence" value="ECO:0007669"/>
    <property type="project" value="UniProtKB-SubCell"/>
</dbReference>
<dbReference type="SUPFAM" id="SSF51294">
    <property type="entry name" value="Hedgehog/intein (Hint) domain"/>
    <property type="match status" value="1"/>
</dbReference>
<keyword evidence="8 12" id="KW-1278">Translocase</keyword>
<dbReference type="InterPro" id="IPR003586">
    <property type="entry name" value="Hint_dom_C"/>
</dbReference>
<dbReference type="InterPro" id="IPR006141">
    <property type="entry name" value="Intein_N"/>
</dbReference>
<dbReference type="SMART" id="SM00305">
    <property type="entry name" value="HintC"/>
    <property type="match status" value="1"/>
</dbReference>
<dbReference type="Pfam" id="PF00006">
    <property type="entry name" value="ATP-synt_ab"/>
    <property type="match status" value="1"/>
</dbReference>
<dbReference type="Gene3D" id="2.40.30.20">
    <property type="match status" value="1"/>
</dbReference>
<dbReference type="Proteomes" id="UP000000438">
    <property type="component" value="Chromosome"/>
</dbReference>
<dbReference type="CDD" id="cd01134">
    <property type="entry name" value="V_A-ATPase_A"/>
    <property type="match status" value="1"/>
</dbReference>
<dbReference type="InterPro" id="IPR004100">
    <property type="entry name" value="ATPase_F1/V1/A1_a/bsu_N"/>
</dbReference>
<comment type="function">
    <text evidence="12">Component of the A-type ATP synthase that produces ATP from ADP in the presence of a proton gradient across the membrane. The A chain is the catalytic subunit.</text>
</comment>
<keyword evidence="9 12" id="KW-0406">Ion transport</keyword>
<dbReference type="Gene3D" id="3.40.50.300">
    <property type="entry name" value="P-loop containing nucleotide triphosphate hydrolases"/>
    <property type="match status" value="2"/>
</dbReference>
<evidence type="ECO:0000256" key="7">
    <source>
        <dbReference type="ARBA" id="ARBA00022840"/>
    </source>
</evidence>
<dbReference type="InterPro" id="IPR036121">
    <property type="entry name" value="ATPase_F1/V1/A1_a/bsu_N_sf"/>
</dbReference>
<keyword evidence="3 12" id="KW-0813">Transport</keyword>
<dbReference type="NCBIfam" id="NF003220">
    <property type="entry name" value="PRK04192.1"/>
    <property type="match status" value="1"/>
</dbReference>
<dbReference type="PATRIC" id="fig|263820.9.peg.516"/>
<dbReference type="PaxDb" id="263820-PTO0490"/>
<dbReference type="KEGG" id="pto:PTO0490"/>
<sequence>MSGSIYSVSGPVVIAQDIENAKMFDVVRVGELGLIGEIIRISGNKATIQVYEDTSGLRPGEKVYSTGKPLSVELGPGLLSSIYDGIQRPLDVIRAKTGDFIAKGVNIPPLNEEKLWDFKPLVNEGQQVKSNFIIGEVDETEIIKNKIMVPYGVEGTVKSIKSGKFKVSDTVAIIETKNGDYEIKLKQIWPVREARRVFHKFPPEIPLITGQRVIDAFFPVAKGGTVAVPGPFGSGKCVTGDTPVLLADGTVMSIEDIYNKSSGTVEYKNENETLIRLDEPLRLYSFYNGHVNESTSNYIYKGKSDSIIKIRTASGREVKVTPVHKLFRFVDDKIIETEARYLNTGDFIASIKRFNNKDENYLSGDESELLGLYASYGSIEDGILIDASIKDRFINLAMNIFKLKTIKIEYRNDRVLIKNDGLKDFIARMISSGIPSEVMRSRACAASFINGYLYGKLYHDDVIKLHDNEQNILKISYMLTGLGIIHSIRNNLIEIKAENMKILNSMENELIDNNETLLISNNANDDFDLYPDEIESIEILPGPFDVYDVTTPDFGSNFVGGYGAILLHNTVIQHQLSKWSDSDIVVYVGCGERGNEMTEILSTFPELMDPKTGKPIMQRTVLIANTSNMPVAAREASIYTGVTIAEYYRDMGYNVALMADSTSRWAEALREISGRLEEMPGEEGYPAYLGRRISEFYERSGNAQIIAEDQRTGSVTLIGAVSPPGGDLSDPVVQNTLRVTRVFWALDASLASRRHFPSINWLTSYSLYTNNLSKWYTENVGPDWPEIYKTMMDLLEKESELQEIVQLVGYDALPEKEKNVLDIAKMIREDFLQQNAFDDIDTYCSIKKQYMMLKIIKTVYEMQMNALNHGMKISQITSIPARSKISRMKEVSEQDFPAFYKNIIKEINDEYNSMIEVGGVNA</sequence>
<organism evidence="15 16">
    <name type="scientific">Picrophilus torridus (strain ATCC 700027 / DSM 9790 / JCM 10055 / NBRC 100828 / KAW 2/3)</name>
    <dbReference type="NCBI Taxonomy" id="1122961"/>
    <lineage>
        <taxon>Archaea</taxon>
        <taxon>Methanobacteriati</taxon>
        <taxon>Thermoplasmatota</taxon>
        <taxon>Thermoplasmata</taxon>
        <taxon>Thermoplasmatales</taxon>
        <taxon>Picrophilaceae</taxon>
        <taxon>Picrophilus</taxon>
    </lineage>
</organism>
<dbReference type="GO" id="GO:0042777">
    <property type="term" value="P:proton motive force-driven plasma membrane ATP synthesis"/>
    <property type="evidence" value="ECO:0007669"/>
    <property type="project" value="UniProtKB-UniRule"/>
</dbReference>
<dbReference type="InterPro" id="IPR030934">
    <property type="entry name" value="Intein_C"/>
</dbReference>
<dbReference type="eggNOG" id="arCOG00868">
    <property type="taxonomic scope" value="Archaea"/>
</dbReference>
<dbReference type="InterPro" id="IPR031686">
    <property type="entry name" value="ATP-synth_a_Xtn"/>
</dbReference>
<dbReference type="EC" id="7.1.2.2" evidence="12"/>
<dbReference type="Pfam" id="PF22919">
    <property type="entry name" value="ATP-synt_VA_C"/>
    <property type="match status" value="1"/>
</dbReference>
<comment type="subcellular location">
    <subcellularLocation>
        <location evidence="12">Cell membrane</location>
        <topology evidence="12">Peripheral membrane protein</topology>
    </subcellularLocation>
    <subcellularLocation>
        <location evidence="1">Endomembrane system</location>
        <topology evidence="1">Peripheral membrane protein</topology>
    </subcellularLocation>
</comment>
<dbReference type="InterPro" id="IPR020003">
    <property type="entry name" value="ATPase_a/bsu_AS"/>
</dbReference>
<dbReference type="Pfam" id="PF16886">
    <property type="entry name" value="ATP-synt_ab_Xtn"/>
    <property type="match status" value="1"/>
</dbReference>
<gene>
    <name evidence="12" type="primary">atpA</name>
    <name evidence="15" type="ordered locus">PTO0490</name>
</gene>
<comment type="catalytic activity">
    <reaction evidence="12">
        <text>ATP + H2O + 4 H(+)(in) = ADP + phosphate + 5 H(+)(out)</text>
        <dbReference type="Rhea" id="RHEA:57720"/>
        <dbReference type="ChEBI" id="CHEBI:15377"/>
        <dbReference type="ChEBI" id="CHEBI:15378"/>
        <dbReference type="ChEBI" id="CHEBI:30616"/>
        <dbReference type="ChEBI" id="CHEBI:43474"/>
        <dbReference type="ChEBI" id="CHEBI:456216"/>
        <dbReference type="EC" id="7.1.2.2"/>
    </reaction>
</comment>
<feature type="domain" description="Hint" evidence="13">
    <location>
        <begin position="526"/>
        <end position="575"/>
    </location>
</feature>
<keyword evidence="15" id="KW-0378">Hydrolase</keyword>
<keyword evidence="10 12" id="KW-0472">Membrane</keyword>
<dbReference type="GO" id="GO:0005886">
    <property type="term" value="C:plasma membrane"/>
    <property type="evidence" value="ECO:0007669"/>
    <property type="project" value="UniProtKB-SubCell"/>
</dbReference>
<evidence type="ECO:0000256" key="3">
    <source>
        <dbReference type="ARBA" id="ARBA00022448"/>
    </source>
</evidence>
<dbReference type="NCBIfam" id="TIGR01443">
    <property type="entry name" value="intein_Cterm"/>
    <property type="match status" value="1"/>
</dbReference>
<keyword evidence="7 12" id="KW-0067">ATP-binding</keyword>
<dbReference type="FunCoup" id="Q6L1S7">
    <property type="interactions" value="165"/>
</dbReference>
<dbReference type="NCBIfam" id="TIGR01445">
    <property type="entry name" value="intein_Nterm"/>
    <property type="match status" value="1"/>
</dbReference>
<accession>Q6L1S7</accession>
<dbReference type="PROSITE" id="PS50817">
    <property type="entry name" value="INTEIN_N_TER"/>
    <property type="match status" value="1"/>
</dbReference>
<evidence type="ECO:0000256" key="6">
    <source>
        <dbReference type="ARBA" id="ARBA00022781"/>
    </source>
</evidence>
<protein>
    <recommendedName>
        <fullName evidence="12">A-type ATP synthase subunit A</fullName>
        <ecNumber evidence="12">7.1.2.2</ecNumber>
    </recommendedName>
</protein>
<comment type="subunit">
    <text evidence="12">Has multiple subunits with at least A(3), B(3), C, D, E, F, H, I and proteolipid K(x).</text>
</comment>
<dbReference type="InterPro" id="IPR055190">
    <property type="entry name" value="ATP-synt_VA_C"/>
</dbReference>
<dbReference type="RefSeq" id="WP_011177291.1">
    <property type="nucleotide sequence ID" value="NC_005877.1"/>
</dbReference>
<dbReference type="GO" id="GO:0046933">
    <property type="term" value="F:proton-transporting ATP synthase activity, rotational mechanism"/>
    <property type="evidence" value="ECO:0007669"/>
    <property type="project" value="UniProtKB-UniRule"/>
</dbReference>
<dbReference type="GeneID" id="2845349"/>
<dbReference type="CDD" id="cd18111">
    <property type="entry name" value="ATP-synt_V_A-type_alpha_C"/>
    <property type="match status" value="1"/>
</dbReference>
<dbReference type="FunFam" id="2.40.30.20:FF:000002">
    <property type="entry name" value="V-type proton ATPase catalytic subunit A"/>
    <property type="match status" value="1"/>
</dbReference>
<keyword evidence="4 12" id="KW-1003">Cell membrane</keyword>
<keyword evidence="5 12" id="KW-0547">Nucleotide-binding</keyword>
<dbReference type="GO" id="GO:0005524">
    <property type="term" value="F:ATP binding"/>
    <property type="evidence" value="ECO:0007669"/>
    <property type="project" value="UniProtKB-UniRule"/>
</dbReference>
<dbReference type="Gene3D" id="2.40.50.100">
    <property type="match status" value="1"/>
</dbReference>
<dbReference type="eggNOG" id="arCOG03154">
    <property type="taxonomic scope" value="Archaea"/>
</dbReference>
<dbReference type="SUPFAM" id="SSF47917">
    <property type="entry name" value="C-terminal domain of alpha and beta subunits of F1 ATP synthase"/>
    <property type="match status" value="1"/>
</dbReference>
<keyword evidence="6 12" id="KW-0375">Hydrogen ion transport</keyword>
<dbReference type="OrthoDB" id="115235at2157"/>